<dbReference type="Proteomes" id="UP000778797">
    <property type="component" value="Unassembled WGS sequence"/>
</dbReference>
<dbReference type="RefSeq" id="WP_227476868.1">
    <property type="nucleotide sequence ID" value="NZ_JAFMPT010000007.1"/>
</dbReference>
<organism evidence="2 3">
    <name type="scientific">Winogradskyella immobilis</name>
    <dbReference type="NCBI Taxonomy" id="2816852"/>
    <lineage>
        <taxon>Bacteria</taxon>
        <taxon>Pseudomonadati</taxon>
        <taxon>Bacteroidota</taxon>
        <taxon>Flavobacteriia</taxon>
        <taxon>Flavobacteriales</taxon>
        <taxon>Flavobacteriaceae</taxon>
        <taxon>Winogradskyella</taxon>
    </lineage>
</organism>
<keyword evidence="1" id="KW-0732">Signal</keyword>
<evidence type="ECO:0000313" key="2">
    <source>
        <dbReference type="EMBL" id="MCC1484422.1"/>
    </source>
</evidence>
<comment type="caution">
    <text evidence="2">The sequence shown here is derived from an EMBL/GenBank/DDBJ whole genome shotgun (WGS) entry which is preliminary data.</text>
</comment>
<accession>A0ABS8EQ33</accession>
<keyword evidence="3" id="KW-1185">Reference proteome</keyword>
<reference evidence="3" key="1">
    <citation type="submission" date="2021-03" db="EMBL/GenBank/DDBJ databases">
        <title>Genome of Cognatishimia sp. F0-27.</title>
        <authorList>
            <person name="Ping X."/>
        </authorList>
    </citation>
    <scope>NUCLEOTIDE SEQUENCE [LARGE SCALE GENOMIC DNA]</scope>
    <source>
        <strain evidence="3">E313</strain>
    </source>
</reference>
<reference evidence="3" key="2">
    <citation type="submission" date="2023-07" db="EMBL/GenBank/DDBJ databases">
        <title>Genome of Winogradskyella sp. E313.</title>
        <authorList>
            <person name="Zhou Y."/>
        </authorList>
    </citation>
    <scope>NUCLEOTIDE SEQUENCE [LARGE SCALE GENOMIC DNA]</scope>
    <source>
        <strain evidence="3">E313</strain>
    </source>
</reference>
<protein>
    <submittedName>
        <fullName evidence="2">Uncharacterized protein</fullName>
    </submittedName>
</protein>
<dbReference type="EMBL" id="JAFMPT010000007">
    <property type="protein sequence ID" value="MCC1484422.1"/>
    <property type="molecule type" value="Genomic_DNA"/>
</dbReference>
<name>A0ABS8EQ33_9FLAO</name>
<feature type="signal peptide" evidence="1">
    <location>
        <begin position="1"/>
        <end position="18"/>
    </location>
</feature>
<evidence type="ECO:0000313" key="3">
    <source>
        <dbReference type="Proteomes" id="UP000778797"/>
    </source>
</evidence>
<sequence length="71" mass="7760">MKKVFLCLIFLLSLSLMSFTSIDKIEGANYFEECNIKIKGTFNGKPIDVVVTVEADDCAVAAGKVLKAQTE</sequence>
<evidence type="ECO:0000256" key="1">
    <source>
        <dbReference type="SAM" id="SignalP"/>
    </source>
</evidence>
<feature type="chain" id="PRO_5046938406" evidence="1">
    <location>
        <begin position="19"/>
        <end position="71"/>
    </location>
</feature>
<proteinExistence type="predicted"/>
<gene>
    <name evidence="2" type="ORF">J1C55_07480</name>
</gene>